<dbReference type="PANTHER" id="PTHR11505">
    <property type="entry name" value="L1 TRANSPOSABLE ELEMENT-RELATED"/>
    <property type="match status" value="1"/>
</dbReference>
<accession>A0AAV7LQP1</accession>
<dbReference type="AlphaFoldDB" id="A0AAV7LQP1"/>
<keyword evidence="1" id="KW-0175">Coiled coil</keyword>
<dbReference type="Gene3D" id="3.30.70.1820">
    <property type="entry name" value="L1 transposable element, RRM domain"/>
    <property type="match status" value="1"/>
</dbReference>
<evidence type="ECO:0000256" key="1">
    <source>
        <dbReference type="SAM" id="Coils"/>
    </source>
</evidence>
<comment type="caution">
    <text evidence="2">The sequence shown here is derived from an EMBL/GenBank/DDBJ whole genome shotgun (WGS) entry which is preliminary data.</text>
</comment>
<evidence type="ECO:0000313" key="3">
    <source>
        <dbReference type="Proteomes" id="UP001066276"/>
    </source>
</evidence>
<gene>
    <name evidence="2" type="ORF">NDU88_005842</name>
</gene>
<organism evidence="2 3">
    <name type="scientific">Pleurodeles waltl</name>
    <name type="common">Iberian ribbed newt</name>
    <dbReference type="NCBI Taxonomy" id="8319"/>
    <lineage>
        <taxon>Eukaryota</taxon>
        <taxon>Metazoa</taxon>
        <taxon>Chordata</taxon>
        <taxon>Craniata</taxon>
        <taxon>Vertebrata</taxon>
        <taxon>Euteleostomi</taxon>
        <taxon>Amphibia</taxon>
        <taxon>Batrachia</taxon>
        <taxon>Caudata</taxon>
        <taxon>Salamandroidea</taxon>
        <taxon>Salamandridae</taxon>
        <taxon>Pleurodelinae</taxon>
        <taxon>Pleurodeles</taxon>
    </lineage>
</organism>
<protein>
    <submittedName>
        <fullName evidence="2">Uncharacterized protein</fullName>
    </submittedName>
</protein>
<keyword evidence="3" id="KW-1185">Reference proteome</keyword>
<dbReference type="InterPro" id="IPR004244">
    <property type="entry name" value="Transposase_22"/>
</dbReference>
<name>A0AAV7LQP1_PLEWA</name>
<proteinExistence type="predicted"/>
<feature type="coiled-coil region" evidence="1">
    <location>
        <begin position="67"/>
        <end position="94"/>
    </location>
</feature>
<dbReference type="EMBL" id="JANPWB010000015">
    <property type="protein sequence ID" value="KAJ1092732.1"/>
    <property type="molecule type" value="Genomic_DNA"/>
</dbReference>
<evidence type="ECO:0000313" key="2">
    <source>
        <dbReference type="EMBL" id="KAJ1092732.1"/>
    </source>
</evidence>
<reference evidence="2" key="1">
    <citation type="journal article" date="2022" name="bioRxiv">
        <title>Sequencing and chromosome-scale assembly of the giantPleurodeles waltlgenome.</title>
        <authorList>
            <person name="Brown T."/>
            <person name="Elewa A."/>
            <person name="Iarovenko S."/>
            <person name="Subramanian E."/>
            <person name="Araus A.J."/>
            <person name="Petzold A."/>
            <person name="Susuki M."/>
            <person name="Suzuki K.-i.T."/>
            <person name="Hayashi T."/>
            <person name="Toyoda A."/>
            <person name="Oliveira C."/>
            <person name="Osipova E."/>
            <person name="Leigh N.D."/>
            <person name="Simon A."/>
            <person name="Yun M.H."/>
        </authorList>
    </citation>
    <scope>NUCLEOTIDE SEQUENCE</scope>
    <source>
        <strain evidence="2">20211129_DDA</strain>
        <tissue evidence="2">Liver</tissue>
    </source>
</reference>
<dbReference type="Proteomes" id="UP001066276">
    <property type="component" value="Chromosome 11"/>
</dbReference>
<sequence>MDPTPVERGGDPTLQDVLLAISAFRVALEGKIDARASDFTVLRDDHRRQAEKVTATDKKLEELHPEIKDNTKTTQQMEKRIRALELRAEDTENRSCRNNIHVIRLPERIEKSNLVEFLERWLREEVAEDGLSPFFAIERAH</sequence>